<evidence type="ECO:0000313" key="2">
    <source>
        <dbReference type="EMBL" id="KAH9839279.1"/>
    </source>
</evidence>
<gene>
    <name evidence="2" type="ORF">C8Q71DRAFT_748801</name>
</gene>
<name>A0ABQ8KLT2_9APHY</name>
<keyword evidence="1" id="KW-0812">Transmembrane</keyword>
<keyword evidence="3" id="KW-1185">Reference proteome</keyword>
<organism evidence="2 3">
    <name type="scientific">Rhodofomes roseus</name>
    <dbReference type="NCBI Taxonomy" id="34475"/>
    <lineage>
        <taxon>Eukaryota</taxon>
        <taxon>Fungi</taxon>
        <taxon>Dikarya</taxon>
        <taxon>Basidiomycota</taxon>
        <taxon>Agaricomycotina</taxon>
        <taxon>Agaricomycetes</taxon>
        <taxon>Polyporales</taxon>
        <taxon>Rhodofomes</taxon>
    </lineage>
</organism>
<sequence>MQGRSRIQDLRERRELPRLLPLQQEDVRPRSGFRFFSRRYAKCSISLLLILCALVLLAQLYSPEAIEHLYGDMRVYAPTEHSKLPSLFVKYSEDEQRTSKENLLRWKEQGLQERYLRLPARRQRSGWGPFMQELILNTYLANRIDRIFVLDNFTWHEDGWMDYVDHRQGQYSMPVQIPVSAVIRAVTPAGVDPQMIRAVGKDLWDEACPRGRMVHGLEAPPVVGRHLQASMPLKEDVSDSRSQCLELYEFPSTSNDMGSTLLDIWPTLSNSSILTHFGWSPLVELAFDMNRELIAPVTDLEPYLSSLPFTNSSDRYRPIPGLLSLHVPRGIYQDYCRGLAPGSQGFTGFNAFPSFPDVFDPAKLAHLGEAARTAVYHRRCYPIIQEIVRRVDIVRHTEAGKGLRDVYIMTNAPTPWVLELKTALRRMGGWASVSSTRDLVLSREQRYVKQAVEMLVAQRAQVFIGNGFSTMSGQVGMLRVANGLLVESTRHW</sequence>
<keyword evidence="1" id="KW-1133">Transmembrane helix</keyword>
<keyword evidence="1" id="KW-0472">Membrane</keyword>
<proteinExistence type="predicted"/>
<evidence type="ECO:0000256" key="1">
    <source>
        <dbReference type="SAM" id="Phobius"/>
    </source>
</evidence>
<protein>
    <submittedName>
        <fullName evidence="2">Uncharacterized protein</fullName>
    </submittedName>
</protein>
<evidence type="ECO:0000313" key="3">
    <source>
        <dbReference type="Proteomes" id="UP000814176"/>
    </source>
</evidence>
<reference evidence="2 3" key="1">
    <citation type="journal article" date="2021" name="Environ. Microbiol.">
        <title>Gene family expansions and transcriptome signatures uncover fungal adaptations to wood decay.</title>
        <authorList>
            <person name="Hage H."/>
            <person name="Miyauchi S."/>
            <person name="Viragh M."/>
            <person name="Drula E."/>
            <person name="Min B."/>
            <person name="Chaduli D."/>
            <person name="Navarro D."/>
            <person name="Favel A."/>
            <person name="Norest M."/>
            <person name="Lesage-Meessen L."/>
            <person name="Balint B."/>
            <person name="Merenyi Z."/>
            <person name="de Eugenio L."/>
            <person name="Morin E."/>
            <person name="Martinez A.T."/>
            <person name="Baldrian P."/>
            <person name="Stursova M."/>
            <person name="Martinez M.J."/>
            <person name="Novotny C."/>
            <person name="Magnuson J.K."/>
            <person name="Spatafora J.W."/>
            <person name="Maurice S."/>
            <person name="Pangilinan J."/>
            <person name="Andreopoulos W."/>
            <person name="LaButti K."/>
            <person name="Hundley H."/>
            <person name="Na H."/>
            <person name="Kuo A."/>
            <person name="Barry K."/>
            <person name="Lipzen A."/>
            <person name="Henrissat B."/>
            <person name="Riley R."/>
            <person name="Ahrendt S."/>
            <person name="Nagy L.G."/>
            <person name="Grigoriev I.V."/>
            <person name="Martin F."/>
            <person name="Rosso M.N."/>
        </authorList>
    </citation>
    <scope>NUCLEOTIDE SEQUENCE [LARGE SCALE GENOMIC DNA]</scope>
    <source>
        <strain evidence="2 3">CIRM-BRFM 1785</strain>
    </source>
</reference>
<dbReference type="EMBL" id="JADCUA010000006">
    <property type="protein sequence ID" value="KAH9839279.1"/>
    <property type="molecule type" value="Genomic_DNA"/>
</dbReference>
<comment type="caution">
    <text evidence="2">The sequence shown here is derived from an EMBL/GenBank/DDBJ whole genome shotgun (WGS) entry which is preliminary data.</text>
</comment>
<dbReference type="Gene3D" id="3.40.50.11350">
    <property type="match status" value="1"/>
</dbReference>
<accession>A0ABQ8KLT2</accession>
<feature type="transmembrane region" description="Helical" evidence="1">
    <location>
        <begin position="40"/>
        <end position="61"/>
    </location>
</feature>
<dbReference type="CDD" id="cd11296">
    <property type="entry name" value="O-FucT_like"/>
    <property type="match status" value="1"/>
</dbReference>
<dbReference type="GeneID" id="72003898"/>
<dbReference type="RefSeq" id="XP_047781034.1">
    <property type="nucleotide sequence ID" value="XM_047923166.1"/>
</dbReference>
<dbReference type="Proteomes" id="UP000814176">
    <property type="component" value="Unassembled WGS sequence"/>
</dbReference>